<dbReference type="eggNOG" id="KOG3855">
    <property type="taxonomic scope" value="Eukaryota"/>
</dbReference>
<dbReference type="EMBL" id="KI912110">
    <property type="protein sequence ID" value="ETS84377.1"/>
    <property type="molecule type" value="Genomic_DNA"/>
</dbReference>
<gene>
    <name evidence="6" type="ORF">PFICI_02402</name>
</gene>
<dbReference type="InParanoid" id="W3XG35"/>
<sequence>MYETDVIIVGAGPSGLTLAVALSQLQIQSLVIEKQHDICEDPRAIALAGDAWRILSLVGISVEEMARISQPISELQFHDRIFTSEPFLRLEQTPDWAGHALPNTSVNLQPGLEQLLRDRAQSSDMITLKLDCEVVGIDQNASNVEITYEEKYTHRRQTIRGKYVVGADGKRGFVRKSFLEEKGIKQETGQYRYEATWVAANLKLTMPTPDTHPQFPLWDLGYEPEELWDLFWPKGWHFCNHPVMPVATGRFGPISEKYWRFEYELPPNFALPENVMTHLEEQMNPHLTLAASSLRRNGRQPNSPVRFPWDCVEILRCGPAHFAQKVVNRWFDGRTILIGDAAHVFPPFAAQGILNGVRDALGLCWRLELLIKGPKKTASNMETSSFDSELLLSTWSNERRHGVDESANQTAENEYALQIKSNALRWAIWCADTAMSWAMPFRQTLIRSHFCDRAGFRGAKGGFFLESEGGGVKTAQIFVQGIKGNESVELSDKLLRHHKAALTILVLHDPTSEEELARVHEVLKRLNIPTNFLAENVIILNDRISEQQLPRRLQGPLFLTPARTAMISRAGYQQLPLYDPGSFRMRFQANAKYALVRPDFIIFSQAQTLEQLESQICQACSMVTNS</sequence>
<comment type="pathway">
    <text evidence="1">Secondary metabolite biosynthesis.</text>
</comment>
<keyword evidence="3" id="KW-0274">FAD</keyword>
<dbReference type="InterPro" id="IPR050631">
    <property type="entry name" value="PheA/TfdB_FAD_monoxygenase"/>
</dbReference>
<evidence type="ECO:0000313" key="7">
    <source>
        <dbReference type="Proteomes" id="UP000030651"/>
    </source>
</evidence>
<dbReference type="SUPFAM" id="SSF51905">
    <property type="entry name" value="FAD/NAD(P)-binding domain"/>
    <property type="match status" value="1"/>
</dbReference>
<name>W3XG35_PESFW</name>
<evidence type="ECO:0000256" key="3">
    <source>
        <dbReference type="ARBA" id="ARBA00022827"/>
    </source>
</evidence>
<dbReference type="Gene3D" id="3.50.50.60">
    <property type="entry name" value="FAD/NAD(P)-binding domain"/>
    <property type="match status" value="2"/>
</dbReference>
<proteinExistence type="predicted"/>
<dbReference type="GO" id="GO:0071949">
    <property type="term" value="F:FAD binding"/>
    <property type="evidence" value="ECO:0007669"/>
    <property type="project" value="InterPro"/>
</dbReference>
<dbReference type="InterPro" id="IPR036188">
    <property type="entry name" value="FAD/NAD-bd_sf"/>
</dbReference>
<keyword evidence="4" id="KW-0560">Oxidoreductase</keyword>
<feature type="domain" description="FAD-binding" evidence="5">
    <location>
        <begin position="313"/>
        <end position="375"/>
    </location>
</feature>
<evidence type="ECO:0000256" key="2">
    <source>
        <dbReference type="ARBA" id="ARBA00022630"/>
    </source>
</evidence>
<feature type="domain" description="FAD-binding" evidence="5">
    <location>
        <begin position="3"/>
        <end position="204"/>
    </location>
</feature>
<dbReference type="RefSeq" id="XP_007829174.1">
    <property type="nucleotide sequence ID" value="XM_007830983.1"/>
</dbReference>
<evidence type="ECO:0000256" key="4">
    <source>
        <dbReference type="ARBA" id="ARBA00023002"/>
    </source>
</evidence>
<organism evidence="6 7">
    <name type="scientific">Pestalotiopsis fici (strain W106-1 / CGMCC3.15140)</name>
    <dbReference type="NCBI Taxonomy" id="1229662"/>
    <lineage>
        <taxon>Eukaryota</taxon>
        <taxon>Fungi</taxon>
        <taxon>Dikarya</taxon>
        <taxon>Ascomycota</taxon>
        <taxon>Pezizomycotina</taxon>
        <taxon>Sordariomycetes</taxon>
        <taxon>Xylariomycetidae</taxon>
        <taxon>Amphisphaeriales</taxon>
        <taxon>Sporocadaceae</taxon>
        <taxon>Pestalotiopsis</taxon>
    </lineage>
</organism>
<dbReference type="KEGG" id="pfy:PFICI_02402"/>
<evidence type="ECO:0000313" key="6">
    <source>
        <dbReference type="EMBL" id="ETS84377.1"/>
    </source>
</evidence>
<keyword evidence="7" id="KW-1185">Reference proteome</keyword>
<dbReference type="GO" id="GO:0008688">
    <property type="term" value="F:3-(3-hydroxyphenyl)propionate hydroxylase activity"/>
    <property type="evidence" value="ECO:0007669"/>
    <property type="project" value="TreeGrafter"/>
</dbReference>
<dbReference type="GO" id="GO:0019622">
    <property type="term" value="P:3-(3-hydroxy)phenylpropionate catabolic process"/>
    <property type="evidence" value="ECO:0007669"/>
    <property type="project" value="TreeGrafter"/>
</dbReference>
<protein>
    <recommendedName>
        <fullName evidence="5">FAD-binding domain-containing protein</fullName>
    </recommendedName>
</protein>
<evidence type="ECO:0000256" key="1">
    <source>
        <dbReference type="ARBA" id="ARBA00005179"/>
    </source>
</evidence>
<dbReference type="PANTHER" id="PTHR43476">
    <property type="entry name" value="3-(3-HYDROXY-PHENYL)PROPIONATE/3-HYDROXYCINNAMIC ACID HYDROXYLASE"/>
    <property type="match status" value="1"/>
</dbReference>
<dbReference type="Proteomes" id="UP000030651">
    <property type="component" value="Unassembled WGS sequence"/>
</dbReference>
<dbReference type="OrthoDB" id="2096480at2759"/>
<dbReference type="GeneID" id="19267415"/>
<dbReference type="PRINTS" id="PR00420">
    <property type="entry name" value="RNGMNOXGNASE"/>
</dbReference>
<dbReference type="HOGENOM" id="CLU_026314_0_0_1"/>
<dbReference type="PANTHER" id="PTHR43476:SF3">
    <property type="entry name" value="FAD-BINDING MONOOXYGENASE"/>
    <property type="match status" value="1"/>
</dbReference>
<dbReference type="OMA" id="TKVVNRW"/>
<evidence type="ECO:0000259" key="5">
    <source>
        <dbReference type="Pfam" id="PF01494"/>
    </source>
</evidence>
<dbReference type="Pfam" id="PF01494">
    <property type="entry name" value="FAD_binding_3"/>
    <property type="match status" value="2"/>
</dbReference>
<dbReference type="InterPro" id="IPR002938">
    <property type="entry name" value="FAD-bd"/>
</dbReference>
<dbReference type="AlphaFoldDB" id="W3XG35"/>
<reference evidence="7" key="1">
    <citation type="journal article" date="2015" name="BMC Genomics">
        <title>Genomic and transcriptomic analysis of the endophytic fungus Pestalotiopsis fici reveals its lifestyle and high potential for synthesis of natural products.</title>
        <authorList>
            <person name="Wang X."/>
            <person name="Zhang X."/>
            <person name="Liu L."/>
            <person name="Xiang M."/>
            <person name="Wang W."/>
            <person name="Sun X."/>
            <person name="Che Y."/>
            <person name="Guo L."/>
            <person name="Liu G."/>
            <person name="Guo L."/>
            <person name="Wang C."/>
            <person name="Yin W.B."/>
            <person name="Stadler M."/>
            <person name="Zhang X."/>
            <person name="Liu X."/>
        </authorList>
    </citation>
    <scope>NUCLEOTIDE SEQUENCE [LARGE SCALE GENOMIC DNA]</scope>
    <source>
        <strain evidence="7">W106-1 / CGMCC3.15140</strain>
    </source>
</reference>
<accession>W3XG35</accession>
<keyword evidence="2" id="KW-0285">Flavoprotein</keyword>